<gene>
    <name evidence="1" type="ORF">D3877_16195</name>
</gene>
<dbReference type="EMBL" id="QYUL01000002">
    <property type="protein sequence ID" value="RJF81663.1"/>
    <property type="molecule type" value="Genomic_DNA"/>
</dbReference>
<dbReference type="AlphaFoldDB" id="A0A418VWY4"/>
<dbReference type="Proteomes" id="UP000283458">
    <property type="component" value="Unassembled WGS sequence"/>
</dbReference>
<proteinExistence type="predicted"/>
<evidence type="ECO:0000313" key="2">
    <source>
        <dbReference type="Proteomes" id="UP000283458"/>
    </source>
</evidence>
<name>A0A418VWY4_9PROT</name>
<comment type="caution">
    <text evidence="1">The sequence shown here is derived from an EMBL/GenBank/DDBJ whole genome shotgun (WGS) entry which is preliminary data.</text>
</comment>
<sequence>MPLVLQAVETPEQAAERIVTSTGATMTQAEAERVKENYLALLRQLEYDVKSGAVVPVVEVAQSVGSEYAKVRTRLLAIPAEQAPRLHRCKTVVEVQEALRSIITEALEELTRDGASGG</sequence>
<evidence type="ECO:0000313" key="1">
    <source>
        <dbReference type="EMBL" id="RJF81663.1"/>
    </source>
</evidence>
<organism evidence="1 2">
    <name type="scientific">Azospirillum cavernae</name>
    <dbReference type="NCBI Taxonomy" id="2320860"/>
    <lineage>
        <taxon>Bacteria</taxon>
        <taxon>Pseudomonadati</taxon>
        <taxon>Pseudomonadota</taxon>
        <taxon>Alphaproteobacteria</taxon>
        <taxon>Rhodospirillales</taxon>
        <taxon>Azospirillaceae</taxon>
        <taxon>Azospirillum</taxon>
    </lineage>
</organism>
<keyword evidence="2" id="KW-1185">Reference proteome</keyword>
<accession>A0A418VWY4</accession>
<reference evidence="1 2" key="1">
    <citation type="submission" date="2018-09" db="EMBL/GenBank/DDBJ databases">
        <authorList>
            <person name="Zhu H."/>
        </authorList>
    </citation>
    <scope>NUCLEOTIDE SEQUENCE [LARGE SCALE GENOMIC DNA]</scope>
    <source>
        <strain evidence="1 2">K2W22B-5</strain>
    </source>
</reference>
<protein>
    <submittedName>
        <fullName evidence="1">Uncharacterized protein</fullName>
    </submittedName>
</protein>